<dbReference type="STRING" id="857967.G0QQW5"/>
<dbReference type="InterPro" id="IPR029071">
    <property type="entry name" value="Ubiquitin-like_domsf"/>
</dbReference>
<dbReference type="GO" id="GO:0035371">
    <property type="term" value="C:microtubule plus-end"/>
    <property type="evidence" value="ECO:0007669"/>
    <property type="project" value="TreeGrafter"/>
</dbReference>
<dbReference type="GO" id="GO:0051010">
    <property type="term" value="F:microtubule plus-end binding"/>
    <property type="evidence" value="ECO:0007669"/>
    <property type="project" value="TreeGrafter"/>
</dbReference>
<dbReference type="PROSITE" id="PS50245">
    <property type="entry name" value="CAP_GLY_2"/>
    <property type="match status" value="1"/>
</dbReference>
<dbReference type="GO" id="GO:0005737">
    <property type="term" value="C:cytoplasm"/>
    <property type="evidence" value="ECO:0007669"/>
    <property type="project" value="UniProtKB-SubCell"/>
</dbReference>
<evidence type="ECO:0000259" key="6">
    <source>
        <dbReference type="PROSITE" id="PS50245"/>
    </source>
</evidence>
<feature type="domain" description="Ubiquitin-like" evidence="5">
    <location>
        <begin position="14"/>
        <end position="92"/>
    </location>
</feature>
<gene>
    <name evidence="7" type="ORF">IMG5_084940</name>
</gene>
<dbReference type="GeneID" id="14908561"/>
<dbReference type="CDD" id="cd01789">
    <property type="entry name" value="Ubl_TBCB"/>
    <property type="match status" value="1"/>
</dbReference>
<feature type="domain" description="CAP-Gly" evidence="6">
    <location>
        <begin position="181"/>
        <end position="223"/>
    </location>
</feature>
<dbReference type="SUPFAM" id="SSF54236">
    <property type="entry name" value="Ubiquitin-like"/>
    <property type="match status" value="1"/>
</dbReference>
<keyword evidence="7" id="KW-0378">Hydrolase</keyword>
<dbReference type="PANTHER" id="PTHR18916:SF85">
    <property type="entry name" value="TUBULIN-FOLDING COFACTOR B"/>
    <property type="match status" value="1"/>
</dbReference>
<dbReference type="InterPro" id="IPR036859">
    <property type="entry name" value="CAP-Gly_dom_sf"/>
</dbReference>
<dbReference type="GO" id="GO:0016787">
    <property type="term" value="F:hydrolase activity"/>
    <property type="evidence" value="ECO:0007669"/>
    <property type="project" value="UniProtKB-KW"/>
</dbReference>
<evidence type="ECO:0000256" key="4">
    <source>
        <dbReference type="ARBA" id="ARBA00025779"/>
    </source>
</evidence>
<organism evidence="7 8">
    <name type="scientific">Ichthyophthirius multifiliis</name>
    <name type="common">White spot disease agent</name>
    <name type="synonym">Ich</name>
    <dbReference type="NCBI Taxonomy" id="5932"/>
    <lineage>
        <taxon>Eukaryota</taxon>
        <taxon>Sar</taxon>
        <taxon>Alveolata</taxon>
        <taxon>Ciliophora</taxon>
        <taxon>Intramacronucleata</taxon>
        <taxon>Oligohymenophorea</taxon>
        <taxon>Hymenostomatida</taxon>
        <taxon>Ophryoglenina</taxon>
        <taxon>Ichthyophthirius</taxon>
    </lineage>
</organism>
<dbReference type="EMBL" id="GL983687">
    <property type="protein sequence ID" value="EGR32395.1"/>
    <property type="molecule type" value="Genomic_DNA"/>
</dbReference>
<reference evidence="7 8" key="1">
    <citation type="submission" date="2011-07" db="EMBL/GenBank/DDBJ databases">
        <authorList>
            <person name="Coyne R."/>
            <person name="Brami D."/>
            <person name="Johnson J."/>
            <person name="Hostetler J."/>
            <person name="Hannick L."/>
            <person name="Clark T."/>
            <person name="Cassidy-Hanley D."/>
            <person name="Inman J."/>
        </authorList>
    </citation>
    <scope>NUCLEOTIDE SEQUENCE [LARGE SCALE GENOMIC DNA]</scope>
    <source>
        <strain evidence="7 8">G5</strain>
    </source>
</reference>
<dbReference type="FunCoup" id="G0QQW5">
    <property type="interactions" value="390"/>
</dbReference>
<accession>G0QQW5</accession>
<comment type="subcellular location">
    <subcellularLocation>
        <location evidence="1">Cytoplasm</location>
    </subcellularLocation>
</comment>
<dbReference type="EC" id="3.1.2.15" evidence="7"/>
<keyword evidence="2" id="KW-0963">Cytoplasm</keyword>
<evidence type="ECO:0000256" key="2">
    <source>
        <dbReference type="ARBA" id="ARBA00022490"/>
    </source>
</evidence>
<evidence type="ECO:0000313" key="8">
    <source>
        <dbReference type="Proteomes" id="UP000008983"/>
    </source>
</evidence>
<dbReference type="InterPro" id="IPR000626">
    <property type="entry name" value="Ubiquitin-like_dom"/>
</dbReference>
<dbReference type="eggNOG" id="KOG3206">
    <property type="taxonomic scope" value="Eukaryota"/>
</dbReference>
<dbReference type="InParanoid" id="G0QQW5"/>
<dbReference type="OrthoDB" id="2130750at2759"/>
<dbReference type="PROSITE" id="PS00845">
    <property type="entry name" value="CAP_GLY_1"/>
    <property type="match status" value="1"/>
</dbReference>
<dbReference type="InterPro" id="IPR045172">
    <property type="entry name" value="TBCB_Ubl"/>
</dbReference>
<dbReference type="Pfam" id="PF01302">
    <property type="entry name" value="CAP_GLY"/>
    <property type="match status" value="1"/>
</dbReference>
<proteinExistence type="inferred from homology"/>
<dbReference type="Proteomes" id="UP000008983">
    <property type="component" value="Unassembled WGS sequence"/>
</dbReference>
<dbReference type="RefSeq" id="XP_004035881.1">
    <property type="nucleotide sequence ID" value="XM_004035833.1"/>
</dbReference>
<dbReference type="Pfam" id="PF14560">
    <property type="entry name" value="Ubiquitin_2"/>
    <property type="match status" value="1"/>
</dbReference>
<name>G0QQW5_ICHMU</name>
<dbReference type="GO" id="GO:0007023">
    <property type="term" value="P:post-chaperonin tubulin folding pathway"/>
    <property type="evidence" value="ECO:0007669"/>
    <property type="project" value="InterPro"/>
</dbReference>
<dbReference type="AlphaFoldDB" id="G0QQW5"/>
<dbReference type="GO" id="GO:0005634">
    <property type="term" value="C:nucleus"/>
    <property type="evidence" value="ECO:0007669"/>
    <property type="project" value="TreeGrafter"/>
</dbReference>
<dbReference type="Gene3D" id="3.10.20.90">
    <property type="entry name" value="Phosphatidylinositol 3-kinase Catalytic Subunit, Chain A, domain 1"/>
    <property type="match status" value="1"/>
</dbReference>
<dbReference type="SUPFAM" id="SSF74924">
    <property type="entry name" value="Cap-Gly domain"/>
    <property type="match status" value="1"/>
</dbReference>
<evidence type="ECO:0000256" key="3">
    <source>
        <dbReference type="ARBA" id="ARBA00023186"/>
    </source>
</evidence>
<protein>
    <submittedName>
        <fullName evidence="7">Tubulin folding cofactor b, putative</fullName>
        <ecNumber evidence="7">3.1.2.15</ecNumber>
    </submittedName>
</protein>
<dbReference type="GO" id="GO:0043014">
    <property type="term" value="F:alpha-tubulin binding"/>
    <property type="evidence" value="ECO:0007669"/>
    <property type="project" value="InterPro"/>
</dbReference>
<dbReference type="Gene3D" id="2.30.30.190">
    <property type="entry name" value="CAP Gly-rich-like domain"/>
    <property type="match status" value="1"/>
</dbReference>
<dbReference type="InterPro" id="IPR000938">
    <property type="entry name" value="CAP-Gly_domain"/>
</dbReference>
<dbReference type="OMA" id="DQYEQRT"/>
<dbReference type="SMART" id="SM01052">
    <property type="entry name" value="CAP_GLY"/>
    <property type="match status" value="1"/>
</dbReference>
<dbReference type="PANTHER" id="PTHR18916">
    <property type="entry name" value="DYNACTIN 1-RELATED MICROTUBULE-BINDING"/>
    <property type="match status" value="1"/>
</dbReference>
<dbReference type="PROSITE" id="PS50053">
    <property type="entry name" value="UBIQUITIN_2"/>
    <property type="match status" value="1"/>
</dbReference>
<keyword evidence="8" id="KW-1185">Reference proteome</keyword>
<comment type="similarity">
    <text evidence="4">Belongs to the TBCB family.</text>
</comment>
<dbReference type="GO" id="GO:0007021">
    <property type="term" value="P:tubulin complex assembly"/>
    <property type="evidence" value="ECO:0007669"/>
    <property type="project" value="InterPro"/>
</dbReference>
<evidence type="ECO:0000256" key="1">
    <source>
        <dbReference type="ARBA" id="ARBA00004496"/>
    </source>
</evidence>
<dbReference type="GO" id="GO:0031122">
    <property type="term" value="P:cytoplasmic microtubule organization"/>
    <property type="evidence" value="ECO:0007669"/>
    <property type="project" value="TreeGrafter"/>
</dbReference>
<keyword evidence="3" id="KW-0143">Chaperone</keyword>
<sequence length="246" mass="28622">MHSVQYLPGQGQSIKLNLSHNISENKMLEVRFELNSTISQVKQQIEKRYGTSSQMMQLVLEDSQGNKISSMNEDNQQLGYYNPQDNYTIHVIDLNPHSVLKDITDVNQVKKYQISEEDYDKIPDNFRKFKQKIDQNNPNQNNNIVFVEDNYLQDFAEKMHKNDRCQIINTKNRGTIQYIGKIPDLGQGYYIGIQLDEPIGKNNGSYNGVKYFNCQNKYGLFIRPDKIETGDFPELDLDDLYSDDEI</sequence>
<evidence type="ECO:0000259" key="5">
    <source>
        <dbReference type="PROSITE" id="PS50053"/>
    </source>
</evidence>
<evidence type="ECO:0000313" key="7">
    <source>
        <dbReference type="EMBL" id="EGR32395.1"/>
    </source>
</evidence>